<proteinExistence type="predicted"/>
<name>A0A1B7ZF13_9FLAO</name>
<feature type="domain" description="N-acetyltransferase" evidence="3">
    <location>
        <begin position="4"/>
        <end position="152"/>
    </location>
</feature>
<dbReference type="InterPro" id="IPR016181">
    <property type="entry name" value="Acyl_CoA_acyltransferase"/>
</dbReference>
<dbReference type="KEGG" id="mart:BTR34_10115"/>
<dbReference type="EMBL" id="LZFP01000001">
    <property type="protein sequence ID" value="OBR42138.1"/>
    <property type="molecule type" value="Genomic_DNA"/>
</dbReference>
<dbReference type="CDD" id="cd04301">
    <property type="entry name" value="NAT_SF"/>
    <property type="match status" value="1"/>
</dbReference>
<dbReference type="OrthoDB" id="9799096at2"/>
<dbReference type="Proteomes" id="UP000092164">
    <property type="component" value="Unassembled WGS sequence"/>
</dbReference>
<dbReference type="Gene3D" id="3.40.630.30">
    <property type="match status" value="1"/>
</dbReference>
<dbReference type="PANTHER" id="PTHR43072:SF23">
    <property type="entry name" value="UPF0039 PROTEIN C11D3.02C"/>
    <property type="match status" value="1"/>
</dbReference>
<dbReference type="InterPro" id="IPR000182">
    <property type="entry name" value="GNAT_dom"/>
</dbReference>
<organism evidence="4 5">
    <name type="scientific">Maribacter hydrothermalis</name>
    <dbReference type="NCBI Taxonomy" id="1836467"/>
    <lineage>
        <taxon>Bacteria</taxon>
        <taxon>Pseudomonadati</taxon>
        <taxon>Bacteroidota</taxon>
        <taxon>Flavobacteriia</taxon>
        <taxon>Flavobacteriales</taxon>
        <taxon>Flavobacteriaceae</taxon>
        <taxon>Maribacter</taxon>
    </lineage>
</organism>
<gene>
    <name evidence="4" type="ORF">A9200_01745</name>
</gene>
<evidence type="ECO:0000256" key="1">
    <source>
        <dbReference type="ARBA" id="ARBA00022679"/>
    </source>
</evidence>
<dbReference type="AlphaFoldDB" id="A0A1B7ZF13"/>
<dbReference type="SUPFAM" id="SSF55729">
    <property type="entry name" value="Acyl-CoA N-acyltransferases (Nat)"/>
    <property type="match status" value="1"/>
</dbReference>
<sequence>MSNITIRTMLATDWEFVANIYKEGIETGVATFETIVPSFNSWDNAHMQTCRFVAEENNTILGWVALSPVSNRCVYGGVAEVSVYVSKKSRGKGLGKILLLHLIAASEQEGIWTLQSGVFPTNFSSIKVHEAVGFRLIGKRERIGRLNGQWIDNILFERRSSVIGID</sequence>
<dbReference type="PROSITE" id="PS51186">
    <property type="entry name" value="GNAT"/>
    <property type="match status" value="1"/>
</dbReference>
<dbReference type="GO" id="GO:0016747">
    <property type="term" value="F:acyltransferase activity, transferring groups other than amino-acyl groups"/>
    <property type="evidence" value="ECO:0007669"/>
    <property type="project" value="InterPro"/>
</dbReference>
<dbReference type="RefSeq" id="WP_068481019.1">
    <property type="nucleotide sequence ID" value="NZ_CP018760.1"/>
</dbReference>
<dbReference type="STRING" id="1836467.BTR34_10115"/>
<keyword evidence="1 4" id="KW-0808">Transferase</keyword>
<protein>
    <submittedName>
        <fullName evidence="4">Phosphinothricin acetyltransferase</fullName>
    </submittedName>
</protein>
<dbReference type="Pfam" id="PF00583">
    <property type="entry name" value="Acetyltransf_1"/>
    <property type="match status" value="1"/>
</dbReference>
<accession>A0A1B7ZF13</accession>
<reference evidence="5" key="1">
    <citation type="submission" date="2016-06" db="EMBL/GenBank/DDBJ databases">
        <authorList>
            <person name="Zhan P."/>
        </authorList>
    </citation>
    <scope>NUCLEOTIDE SEQUENCE [LARGE SCALE GENOMIC DNA]</scope>
    <source>
        <strain evidence="5">T28</strain>
    </source>
</reference>
<evidence type="ECO:0000259" key="3">
    <source>
        <dbReference type="PROSITE" id="PS51186"/>
    </source>
</evidence>
<keyword evidence="2" id="KW-0012">Acyltransferase</keyword>
<evidence type="ECO:0000313" key="5">
    <source>
        <dbReference type="Proteomes" id="UP000092164"/>
    </source>
</evidence>
<dbReference type="PANTHER" id="PTHR43072">
    <property type="entry name" value="N-ACETYLTRANSFERASE"/>
    <property type="match status" value="1"/>
</dbReference>
<evidence type="ECO:0000313" key="4">
    <source>
        <dbReference type="EMBL" id="OBR42138.1"/>
    </source>
</evidence>
<keyword evidence="5" id="KW-1185">Reference proteome</keyword>
<evidence type="ECO:0000256" key="2">
    <source>
        <dbReference type="ARBA" id="ARBA00023315"/>
    </source>
</evidence>
<comment type="caution">
    <text evidence="4">The sequence shown here is derived from an EMBL/GenBank/DDBJ whole genome shotgun (WGS) entry which is preliminary data.</text>
</comment>